<reference evidence="2 3" key="1">
    <citation type="submission" date="2013-11" db="EMBL/GenBank/DDBJ databases">
        <title>Genome sequencing of Stegodyphus mimosarum.</title>
        <authorList>
            <person name="Bechsgaard J."/>
        </authorList>
    </citation>
    <scope>NUCLEOTIDE SEQUENCE [LARGE SCALE GENOMIC DNA]</scope>
</reference>
<sequence>MYVEWKCHRTWEIKYGCILHLYYLILFSFQSCIVSKSIVYSRRRY</sequence>
<evidence type="ECO:0000313" key="3">
    <source>
        <dbReference type="Proteomes" id="UP000054359"/>
    </source>
</evidence>
<keyword evidence="1" id="KW-0472">Membrane</keyword>
<keyword evidence="1" id="KW-0812">Transmembrane</keyword>
<evidence type="ECO:0000256" key="1">
    <source>
        <dbReference type="SAM" id="Phobius"/>
    </source>
</evidence>
<dbReference type="EMBL" id="KK115033">
    <property type="protein sequence ID" value="KFM64007.1"/>
    <property type="molecule type" value="Genomic_DNA"/>
</dbReference>
<protein>
    <submittedName>
        <fullName evidence="2">Uncharacterized protein</fullName>
    </submittedName>
</protein>
<dbReference type="AlphaFoldDB" id="A0A087TFW8"/>
<organism evidence="2 3">
    <name type="scientific">Stegodyphus mimosarum</name>
    <name type="common">African social velvet spider</name>
    <dbReference type="NCBI Taxonomy" id="407821"/>
    <lineage>
        <taxon>Eukaryota</taxon>
        <taxon>Metazoa</taxon>
        <taxon>Ecdysozoa</taxon>
        <taxon>Arthropoda</taxon>
        <taxon>Chelicerata</taxon>
        <taxon>Arachnida</taxon>
        <taxon>Araneae</taxon>
        <taxon>Araneomorphae</taxon>
        <taxon>Entelegynae</taxon>
        <taxon>Eresoidea</taxon>
        <taxon>Eresidae</taxon>
        <taxon>Stegodyphus</taxon>
    </lineage>
</organism>
<name>A0A087TFW8_STEMI</name>
<gene>
    <name evidence="2" type="ORF">X975_15534</name>
</gene>
<keyword evidence="1" id="KW-1133">Transmembrane helix</keyword>
<dbReference type="Proteomes" id="UP000054359">
    <property type="component" value="Unassembled WGS sequence"/>
</dbReference>
<feature type="non-terminal residue" evidence="2">
    <location>
        <position position="45"/>
    </location>
</feature>
<proteinExistence type="predicted"/>
<dbReference type="PROSITE" id="PS51257">
    <property type="entry name" value="PROKAR_LIPOPROTEIN"/>
    <property type="match status" value="1"/>
</dbReference>
<feature type="transmembrane region" description="Helical" evidence="1">
    <location>
        <begin position="20"/>
        <end position="39"/>
    </location>
</feature>
<keyword evidence="3" id="KW-1185">Reference proteome</keyword>
<evidence type="ECO:0000313" key="2">
    <source>
        <dbReference type="EMBL" id="KFM64007.1"/>
    </source>
</evidence>
<accession>A0A087TFW8</accession>